<keyword evidence="1" id="KW-0472">Membrane</keyword>
<dbReference type="AlphaFoldDB" id="A0A7S4C012"/>
<organism evidence="2">
    <name type="scientific">Chrysotila carterae</name>
    <name type="common">Marine alga</name>
    <name type="synonym">Syracosphaera carterae</name>
    <dbReference type="NCBI Taxonomy" id="13221"/>
    <lineage>
        <taxon>Eukaryota</taxon>
        <taxon>Haptista</taxon>
        <taxon>Haptophyta</taxon>
        <taxon>Prymnesiophyceae</taxon>
        <taxon>Isochrysidales</taxon>
        <taxon>Isochrysidaceae</taxon>
        <taxon>Chrysotila</taxon>
    </lineage>
</organism>
<dbReference type="EMBL" id="HBIZ01055424">
    <property type="protein sequence ID" value="CAE0782714.1"/>
    <property type="molecule type" value="Transcribed_RNA"/>
</dbReference>
<gene>
    <name evidence="2" type="ORF">PCAR00345_LOCUS35416</name>
</gene>
<keyword evidence="1" id="KW-1133">Transmembrane helix</keyword>
<name>A0A7S4C012_CHRCT</name>
<keyword evidence="1" id="KW-0812">Transmembrane</keyword>
<proteinExistence type="predicted"/>
<evidence type="ECO:0000313" key="2">
    <source>
        <dbReference type="EMBL" id="CAE0782714.1"/>
    </source>
</evidence>
<accession>A0A7S4C012</accession>
<feature type="transmembrane region" description="Helical" evidence="1">
    <location>
        <begin position="44"/>
        <end position="64"/>
    </location>
</feature>
<feature type="transmembrane region" description="Helical" evidence="1">
    <location>
        <begin position="20"/>
        <end position="38"/>
    </location>
</feature>
<evidence type="ECO:0000256" key="1">
    <source>
        <dbReference type="SAM" id="Phobius"/>
    </source>
</evidence>
<protein>
    <submittedName>
        <fullName evidence="2">Uncharacterized protein</fullName>
    </submittedName>
</protein>
<reference evidence="2" key="1">
    <citation type="submission" date="2021-01" db="EMBL/GenBank/DDBJ databases">
        <authorList>
            <person name="Corre E."/>
            <person name="Pelletier E."/>
            <person name="Niang G."/>
            <person name="Scheremetjew M."/>
            <person name="Finn R."/>
            <person name="Kale V."/>
            <person name="Holt S."/>
            <person name="Cochrane G."/>
            <person name="Meng A."/>
            <person name="Brown T."/>
            <person name="Cohen L."/>
        </authorList>
    </citation>
    <scope>NUCLEOTIDE SEQUENCE</scope>
    <source>
        <strain evidence="2">CCMP645</strain>
    </source>
</reference>
<sequence length="107" mass="12011">MSCGKRFNVRKVRRPLITSLVVRAGILAVHVFLVMPAIPKFGTFIQVYTIAVGGLIRPTIHVFVKRRVRKAIFSLSGLKILVAALACRRLGIVWRCIFIIHTIFIIG</sequence>